<proteinExistence type="predicted"/>
<organism evidence="8 9">
    <name type="scientific">Zopfia rhizophila CBS 207.26</name>
    <dbReference type="NCBI Taxonomy" id="1314779"/>
    <lineage>
        <taxon>Eukaryota</taxon>
        <taxon>Fungi</taxon>
        <taxon>Dikarya</taxon>
        <taxon>Ascomycota</taxon>
        <taxon>Pezizomycotina</taxon>
        <taxon>Dothideomycetes</taxon>
        <taxon>Dothideomycetes incertae sedis</taxon>
        <taxon>Zopfiaceae</taxon>
        <taxon>Zopfia</taxon>
    </lineage>
</organism>
<feature type="compositionally biased region" description="Polar residues" evidence="6">
    <location>
        <begin position="1"/>
        <end position="14"/>
    </location>
</feature>
<evidence type="ECO:0000256" key="1">
    <source>
        <dbReference type="ARBA" id="ARBA00022723"/>
    </source>
</evidence>
<feature type="compositionally biased region" description="Polar residues" evidence="6">
    <location>
        <begin position="22"/>
        <end position="38"/>
    </location>
</feature>
<dbReference type="EMBL" id="ML994613">
    <property type="protein sequence ID" value="KAF2193374.1"/>
    <property type="molecule type" value="Genomic_DNA"/>
</dbReference>
<keyword evidence="9" id="KW-1185">Reference proteome</keyword>
<feature type="domain" description="Zn(2)-C6 fungal-type" evidence="7">
    <location>
        <begin position="124"/>
        <end position="158"/>
    </location>
</feature>
<protein>
    <recommendedName>
        <fullName evidence="7">Zn(2)-C6 fungal-type domain-containing protein</fullName>
    </recommendedName>
</protein>
<dbReference type="PANTHER" id="PTHR31668:SF26">
    <property type="entry name" value="GLUCOSE TRANSPORT TRANSCRIPTION REGULATOR RGT1-RELATED"/>
    <property type="match status" value="1"/>
</dbReference>
<reference evidence="8" key="1">
    <citation type="journal article" date="2020" name="Stud. Mycol.">
        <title>101 Dothideomycetes genomes: a test case for predicting lifestyles and emergence of pathogens.</title>
        <authorList>
            <person name="Haridas S."/>
            <person name="Albert R."/>
            <person name="Binder M."/>
            <person name="Bloem J."/>
            <person name="Labutti K."/>
            <person name="Salamov A."/>
            <person name="Andreopoulos B."/>
            <person name="Baker S."/>
            <person name="Barry K."/>
            <person name="Bills G."/>
            <person name="Bluhm B."/>
            <person name="Cannon C."/>
            <person name="Castanera R."/>
            <person name="Culley D."/>
            <person name="Daum C."/>
            <person name="Ezra D."/>
            <person name="Gonzalez J."/>
            <person name="Henrissat B."/>
            <person name="Kuo A."/>
            <person name="Liang C."/>
            <person name="Lipzen A."/>
            <person name="Lutzoni F."/>
            <person name="Magnuson J."/>
            <person name="Mondo S."/>
            <person name="Nolan M."/>
            <person name="Ohm R."/>
            <person name="Pangilinan J."/>
            <person name="Park H.-J."/>
            <person name="Ramirez L."/>
            <person name="Alfaro M."/>
            <person name="Sun H."/>
            <person name="Tritt A."/>
            <person name="Yoshinaga Y."/>
            <person name="Zwiers L.-H."/>
            <person name="Turgeon B."/>
            <person name="Goodwin S."/>
            <person name="Spatafora J."/>
            <person name="Crous P."/>
            <person name="Grigoriev I."/>
        </authorList>
    </citation>
    <scope>NUCLEOTIDE SEQUENCE</scope>
    <source>
        <strain evidence="8">CBS 207.26</strain>
    </source>
</reference>
<keyword evidence="1" id="KW-0479">Metal-binding</keyword>
<accession>A0A6A6EP73</accession>
<evidence type="ECO:0000256" key="2">
    <source>
        <dbReference type="ARBA" id="ARBA00023015"/>
    </source>
</evidence>
<dbReference type="Gene3D" id="4.10.240.10">
    <property type="entry name" value="Zn(2)-C6 fungal-type DNA-binding domain"/>
    <property type="match status" value="1"/>
</dbReference>
<feature type="compositionally biased region" description="Polar residues" evidence="6">
    <location>
        <begin position="226"/>
        <end position="240"/>
    </location>
</feature>
<dbReference type="OrthoDB" id="5426978at2759"/>
<dbReference type="GO" id="GO:0003677">
    <property type="term" value="F:DNA binding"/>
    <property type="evidence" value="ECO:0007669"/>
    <property type="project" value="UniProtKB-KW"/>
</dbReference>
<dbReference type="InterPro" id="IPR036864">
    <property type="entry name" value="Zn2-C6_fun-type_DNA-bd_sf"/>
</dbReference>
<evidence type="ECO:0000259" key="7">
    <source>
        <dbReference type="PROSITE" id="PS50048"/>
    </source>
</evidence>
<dbReference type="GO" id="GO:0000981">
    <property type="term" value="F:DNA-binding transcription factor activity, RNA polymerase II-specific"/>
    <property type="evidence" value="ECO:0007669"/>
    <property type="project" value="InterPro"/>
</dbReference>
<dbReference type="SMART" id="SM00066">
    <property type="entry name" value="GAL4"/>
    <property type="match status" value="1"/>
</dbReference>
<evidence type="ECO:0000256" key="3">
    <source>
        <dbReference type="ARBA" id="ARBA00023125"/>
    </source>
</evidence>
<feature type="region of interest" description="Disordered" evidence="6">
    <location>
        <begin position="1"/>
        <end position="43"/>
    </location>
</feature>
<name>A0A6A6EP73_9PEZI</name>
<feature type="compositionally biased region" description="Polar residues" evidence="6">
    <location>
        <begin position="671"/>
        <end position="684"/>
    </location>
</feature>
<dbReference type="PROSITE" id="PS00463">
    <property type="entry name" value="ZN2_CY6_FUNGAL_1"/>
    <property type="match status" value="1"/>
</dbReference>
<feature type="region of interest" description="Disordered" evidence="6">
    <location>
        <begin position="202"/>
        <end position="246"/>
    </location>
</feature>
<evidence type="ECO:0000256" key="5">
    <source>
        <dbReference type="ARBA" id="ARBA00023242"/>
    </source>
</evidence>
<dbReference type="InterPro" id="IPR050797">
    <property type="entry name" value="Carb_Metab_Trans_Reg"/>
</dbReference>
<dbReference type="CDD" id="cd12148">
    <property type="entry name" value="fungal_TF_MHR"/>
    <property type="match status" value="1"/>
</dbReference>
<dbReference type="PANTHER" id="PTHR31668">
    <property type="entry name" value="GLUCOSE TRANSPORT TRANSCRIPTION REGULATOR RGT1-RELATED-RELATED"/>
    <property type="match status" value="1"/>
</dbReference>
<keyword evidence="5" id="KW-0539">Nucleus</keyword>
<keyword evidence="2" id="KW-0805">Transcription regulation</keyword>
<evidence type="ECO:0000256" key="4">
    <source>
        <dbReference type="ARBA" id="ARBA00023163"/>
    </source>
</evidence>
<gene>
    <name evidence="8" type="ORF">K469DRAFT_745006</name>
</gene>
<keyword evidence="3" id="KW-0238">DNA-binding</keyword>
<dbReference type="InterPro" id="IPR001138">
    <property type="entry name" value="Zn2Cys6_DnaBD"/>
</dbReference>
<evidence type="ECO:0000313" key="8">
    <source>
        <dbReference type="EMBL" id="KAF2193374.1"/>
    </source>
</evidence>
<dbReference type="Pfam" id="PF00172">
    <property type="entry name" value="Zn_clus"/>
    <property type="match status" value="1"/>
</dbReference>
<feature type="region of interest" description="Disordered" evidence="6">
    <location>
        <begin position="667"/>
        <end position="686"/>
    </location>
</feature>
<dbReference type="SUPFAM" id="SSF57701">
    <property type="entry name" value="Zn2/Cys6 DNA-binding domain"/>
    <property type="match status" value="1"/>
</dbReference>
<evidence type="ECO:0000256" key="6">
    <source>
        <dbReference type="SAM" id="MobiDB-lite"/>
    </source>
</evidence>
<dbReference type="Proteomes" id="UP000800200">
    <property type="component" value="Unassembled WGS sequence"/>
</dbReference>
<sequence>MTSSGSYPDPDSTQMGGGSGLYVNQNGGTPPAQQQQHLPTDPELQLQENLSQHLQRNSEMMQAANPQGHQMNSAMTAHHPFQTPPRPTHSPQQMAQSVMSLEEHNMYGNHDGGSSRKRSKVSRACDECRRKKIRCDATSENGPEACSSCKRTGARCQFSRQPMKRGPSKGYIKELADRLNTLESQIQHPQGGGQNYDYLGMGEQSISGPPDAQTPTQFPRKRTHSMSESLQDSYGSSNRPNMGWSGQDPQRGIYTVFLHPPKLLTCEEEFTSNGAAQDSHRRPSYGDMALAGSLITGSNEGTIKAYYNLIHPIMPILSQDSASLNHLTNCPAKLREAFFLALECGVRSFSSANLPPSEVGLVQLTHRALDAVEHAQHVLSDADSARQFYNQLVYCQALAFLAFASDKSGPAAMSGAAELLGRVAGRISELGINDVKVITSIREQDHETFEVARRLFWVVFILDRFHASSMSKDIMMPLYCGSVSRDDLSALGDVAYHLARGADIVGQIAYLIRTNSIPNVDASSPWTFAAMTSASPSSLYLNGQLSRFRESLEITNLPSNSPPYLAYQYLRIIVARLSPYTPSNDILTLTRDLLGNLVTGPITPLNHIFASLVATSLTELSDRVETQVEAHASIKELDDAVANGHVVYRSADGPGWDTAIRDLLHHKKGPSSMTTSPEQPNAAAQPNMAGLQHLAAAAVGERESADGTRPTSSGGNGATQPPPDVKNDVAAAVAAASEAAAAQATAAAAQKQLNEARKGSGNGNGNTYDPSALVKEGFMSALT</sequence>
<keyword evidence="4" id="KW-0804">Transcription</keyword>
<dbReference type="PROSITE" id="PS50048">
    <property type="entry name" value="ZN2_CY6_FUNGAL_2"/>
    <property type="match status" value="1"/>
</dbReference>
<feature type="region of interest" description="Disordered" evidence="6">
    <location>
        <begin position="698"/>
        <end position="725"/>
    </location>
</feature>
<dbReference type="CDD" id="cd00067">
    <property type="entry name" value="GAL4"/>
    <property type="match status" value="1"/>
</dbReference>
<evidence type="ECO:0000313" key="9">
    <source>
        <dbReference type="Proteomes" id="UP000800200"/>
    </source>
</evidence>
<dbReference type="GO" id="GO:0008270">
    <property type="term" value="F:zinc ion binding"/>
    <property type="evidence" value="ECO:0007669"/>
    <property type="project" value="InterPro"/>
</dbReference>
<dbReference type="AlphaFoldDB" id="A0A6A6EP73"/>